<name>A0A1H8NQH7_9BACI</name>
<dbReference type="GO" id="GO:0003824">
    <property type="term" value="F:catalytic activity"/>
    <property type="evidence" value="ECO:0007669"/>
    <property type="project" value="InterPro"/>
</dbReference>
<dbReference type="STRING" id="872970.SAMN04488134_10669"/>
<organism evidence="2 3">
    <name type="scientific">Amphibacillus marinus</name>
    <dbReference type="NCBI Taxonomy" id="872970"/>
    <lineage>
        <taxon>Bacteria</taxon>
        <taxon>Bacillati</taxon>
        <taxon>Bacillota</taxon>
        <taxon>Bacilli</taxon>
        <taxon>Bacillales</taxon>
        <taxon>Bacillaceae</taxon>
        <taxon>Amphibacillus</taxon>
    </lineage>
</organism>
<dbReference type="PIRSF" id="PIRSF001390">
    <property type="entry name" value="Dipicolinate_synth_subunit_B"/>
    <property type="match status" value="1"/>
</dbReference>
<dbReference type="Gene3D" id="3.40.50.1950">
    <property type="entry name" value="Flavin prenyltransferase-like"/>
    <property type="match status" value="1"/>
</dbReference>
<evidence type="ECO:0000259" key="1">
    <source>
        <dbReference type="Pfam" id="PF02441"/>
    </source>
</evidence>
<dbReference type="Proteomes" id="UP000199300">
    <property type="component" value="Unassembled WGS sequence"/>
</dbReference>
<dbReference type="NCBIfam" id="NF006161">
    <property type="entry name" value="PRK08305.1"/>
    <property type="match status" value="1"/>
</dbReference>
<reference evidence="2 3" key="1">
    <citation type="submission" date="2016-10" db="EMBL/GenBank/DDBJ databases">
        <authorList>
            <person name="de Groot N.N."/>
        </authorList>
    </citation>
    <scope>NUCLEOTIDE SEQUENCE [LARGE SCALE GENOMIC DNA]</scope>
    <source>
        <strain evidence="2 3">CGMCC 1.10434</strain>
    </source>
</reference>
<gene>
    <name evidence="2" type="ORF">SAMN04488134_10669</name>
</gene>
<sequence>MVKGRKIGFGITGSHCTYDQVFPILEILVEREADVIPVVSFTVQKTDTRFGEAQRHLERFEAITGHKPVTTIEAAEKFGPANPVDCMVVAPLTGNSLSKLANAITDTPVLMATKATLRNQGPVVLAISTNDALGLNGTNLMRLMATKGIFFVPFGQDQPFSKPNSLVAKMDFLPDTIEAALQMKQFQPVITTY</sequence>
<dbReference type="InterPro" id="IPR014214">
    <property type="entry name" value="Dipicolinic_acid_synth_B"/>
</dbReference>
<protein>
    <submittedName>
        <fullName evidence="2">Dipicolinate synthase subunit B</fullName>
    </submittedName>
</protein>
<dbReference type="InterPro" id="IPR003382">
    <property type="entry name" value="Flavoprotein"/>
</dbReference>
<dbReference type="EMBL" id="FODJ01000006">
    <property type="protein sequence ID" value="SEO31840.1"/>
    <property type="molecule type" value="Genomic_DNA"/>
</dbReference>
<accession>A0A1H8NQH7</accession>
<proteinExistence type="predicted"/>
<evidence type="ECO:0000313" key="2">
    <source>
        <dbReference type="EMBL" id="SEO31840.1"/>
    </source>
</evidence>
<feature type="domain" description="Flavoprotein" evidence="1">
    <location>
        <begin position="6"/>
        <end position="168"/>
    </location>
</feature>
<dbReference type="InterPro" id="IPR036551">
    <property type="entry name" value="Flavin_trans-like"/>
</dbReference>
<evidence type="ECO:0000313" key="3">
    <source>
        <dbReference type="Proteomes" id="UP000199300"/>
    </source>
</evidence>
<dbReference type="SUPFAM" id="SSF52507">
    <property type="entry name" value="Homo-oligomeric flavin-containing Cys decarboxylases, HFCD"/>
    <property type="match status" value="1"/>
</dbReference>
<dbReference type="AlphaFoldDB" id="A0A1H8NQH7"/>
<dbReference type="NCBIfam" id="TIGR02852">
    <property type="entry name" value="spore_dpaB"/>
    <property type="match status" value="1"/>
</dbReference>
<dbReference type="Pfam" id="PF02441">
    <property type="entry name" value="Flavoprotein"/>
    <property type="match status" value="1"/>
</dbReference>
<keyword evidence="3" id="KW-1185">Reference proteome</keyword>